<feature type="region of interest" description="Disordered" evidence="1">
    <location>
        <begin position="1"/>
        <end position="20"/>
    </location>
</feature>
<dbReference type="GO" id="GO:0030246">
    <property type="term" value="F:carbohydrate binding"/>
    <property type="evidence" value="ECO:0007669"/>
    <property type="project" value="InterPro"/>
</dbReference>
<accession>A0A9N9HSK4</accession>
<organism evidence="2 3">
    <name type="scientific">Dentiscutata erythropus</name>
    <dbReference type="NCBI Taxonomy" id="1348616"/>
    <lineage>
        <taxon>Eukaryota</taxon>
        <taxon>Fungi</taxon>
        <taxon>Fungi incertae sedis</taxon>
        <taxon>Mucoromycota</taxon>
        <taxon>Glomeromycotina</taxon>
        <taxon>Glomeromycetes</taxon>
        <taxon>Diversisporales</taxon>
        <taxon>Gigasporaceae</taxon>
        <taxon>Dentiscutata</taxon>
    </lineage>
</organism>
<dbReference type="Gene3D" id="2.60.40.10">
    <property type="entry name" value="Immunoglobulins"/>
    <property type="match status" value="1"/>
</dbReference>
<comment type="caution">
    <text evidence="2">The sequence shown here is derived from an EMBL/GenBank/DDBJ whole genome shotgun (WGS) entry which is preliminary data.</text>
</comment>
<dbReference type="OrthoDB" id="2447043at2759"/>
<keyword evidence="3" id="KW-1185">Reference proteome</keyword>
<evidence type="ECO:0000313" key="2">
    <source>
        <dbReference type="EMBL" id="CAG8703494.1"/>
    </source>
</evidence>
<protein>
    <submittedName>
        <fullName evidence="2">18274_t:CDS:1</fullName>
    </submittedName>
</protein>
<dbReference type="EMBL" id="CAJVPY010008999">
    <property type="protein sequence ID" value="CAG8703494.1"/>
    <property type="molecule type" value="Genomic_DNA"/>
</dbReference>
<evidence type="ECO:0000313" key="3">
    <source>
        <dbReference type="Proteomes" id="UP000789405"/>
    </source>
</evidence>
<dbReference type="SUPFAM" id="SSF49452">
    <property type="entry name" value="Starch-binding domain-like"/>
    <property type="match status" value="1"/>
</dbReference>
<sequence length="1350" mass="156735">MEKELFPNTDMAETYSSETLNFTTQDETTVQSTTKLDEININNNSESDGDVTGIYSSDMSNLTTPEDSAIQPVTTLKDDMSTMELYEFETDANDKNLSSSSSSTINIKDCQNSIKSPCSALLNDEKMTETNNKVKFIRIVSTDLGVQYIETEQNVEDDINDQNSDIFNKLIKFEDDDINEENELAKINDVESSQTKSTFKGKKKADNTSYLSGNKFNDTNMTSDDELFEDGGIVTTIFHVMMPKSLNKNSMVFVIGNIKELGEGRYGTIQLKMHEKYPMLWHSDPINISISILKNRSIQYKYFIYEEKDFFTKIFSFFKKSIFENKIPDIYVETKNWYHDEIDREFISKENQYDIWFTNENFSIDIKDLELKYPYFSIINQSVTEINLKDKIIEYQELRRRHRNYLNYNMLESFIFKEFNTSSIIEQKIFLGVLLGYLIKEKIDESYMPNGYILPEKFPSNDMLQAFKNINVNDLPHGVVKILTLAVCTLVNHISTYSANFEWMNVFEIAPIVDPGYSFLRHVKVPVYRKNISEFKESLQNVVKPYIDNIKNDTTYAKVCKRLIVLCWEIDAIVFLWQSIFRPGLNKYEGLEELLLDHLNYFISNDNARKLETHLEEIPYDLDIDFASRFRGRIYELLNSSETGLDKNNINSMFDLLNNDKLNWQKDSALRALELISNSKNFELLELFPEQLVKFCDAISIDIDLNDTKFCNICAQWLNNTLNRIEKARNKSNTSNVSKRPVENFACTAFSYLSVIYQIMVKCGIAHAQLFKTTEEIVDRLADDVIFDAALDIGNFKLPELVEIFSHVLKRRFGSNVKYSDDQLLVKIIKICKSERQQLHIPNALCEDVVSHILTRLQKNIQNVDMDEIDEKDIIDDDLHKLLLASSKFWIYILKATGSVELLNQHAYVRTVQSTDKQNYLSDLSAKLKMQEVVTLDDTFQKSFWKFHQPILEVGQRSYAYGKSQTFKNVFEKCLETNEPTLTVKLIATKYIFVAFSDYDRLRAEYNEWSKLECLNISPFWKDVKNIDHELELMSRGMKWQPNDDIKKAINCLINFKSWKEGLEDLERTLGAFRVQNVTESWVIDIRNMLLKEPLTLLDLSKISNITNKYIYDFNDNCWAMIGALSYAGDFISWLQMIAEGDLRNLINGVDDKREIHEETVASLIEVKQFLKPLMNDMVKLSKEGKSTHIIITKFLDHIREINLKNESLHEKISHCCSSNIALQNIYFSIVNRGEATKERIRDAATKGLYKFYRDKDHDKCIVNLHCQDKSGKINSYDLSDLQDLQGQALLIAKQAASAFVLRLPVGNENSLEQGTKELMEFVHQIDTVHQIIKYTSKLMELGHFAYREW</sequence>
<reference evidence="2" key="1">
    <citation type="submission" date="2021-06" db="EMBL/GenBank/DDBJ databases">
        <authorList>
            <person name="Kallberg Y."/>
            <person name="Tangrot J."/>
            <person name="Rosling A."/>
        </authorList>
    </citation>
    <scope>NUCLEOTIDE SEQUENCE</scope>
    <source>
        <strain evidence="2">MA453B</strain>
    </source>
</reference>
<dbReference type="InterPro" id="IPR013783">
    <property type="entry name" value="Ig-like_fold"/>
</dbReference>
<dbReference type="InterPro" id="IPR013784">
    <property type="entry name" value="Carb-bd-like_fold"/>
</dbReference>
<dbReference type="Proteomes" id="UP000789405">
    <property type="component" value="Unassembled WGS sequence"/>
</dbReference>
<feature type="non-terminal residue" evidence="2">
    <location>
        <position position="1350"/>
    </location>
</feature>
<evidence type="ECO:0000256" key="1">
    <source>
        <dbReference type="SAM" id="MobiDB-lite"/>
    </source>
</evidence>
<gene>
    <name evidence="2" type="ORF">DERYTH_LOCUS13137</name>
</gene>
<proteinExistence type="predicted"/>
<name>A0A9N9HSK4_9GLOM</name>